<reference evidence="1" key="1">
    <citation type="journal article" date="2015" name="Nature">
        <title>Complex archaea that bridge the gap between prokaryotes and eukaryotes.</title>
        <authorList>
            <person name="Spang A."/>
            <person name="Saw J.H."/>
            <person name="Jorgensen S.L."/>
            <person name="Zaremba-Niedzwiedzka K."/>
            <person name="Martijn J."/>
            <person name="Lind A.E."/>
            <person name="van Eijk R."/>
            <person name="Schleper C."/>
            <person name="Guy L."/>
            <person name="Ettema T.J."/>
        </authorList>
    </citation>
    <scope>NUCLEOTIDE SEQUENCE</scope>
</reference>
<dbReference type="EMBL" id="LAZR01046222">
    <property type="protein sequence ID" value="KKK97042.1"/>
    <property type="molecule type" value="Genomic_DNA"/>
</dbReference>
<protein>
    <submittedName>
        <fullName evidence="1">Uncharacterized protein</fullName>
    </submittedName>
</protein>
<evidence type="ECO:0000313" key="1">
    <source>
        <dbReference type="EMBL" id="KKK97042.1"/>
    </source>
</evidence>
<dbReference type="AlphaFoldDB" id="A0A0F8ZT44"/>
<organism evidence="1">
    <name type="scientific">marine sediment metagenome</name>
    <dbReference type="NCBI Taxonomy" id="412755"/>
    <lineage>
        <taxon>unclassified sequences</taxon>
        <taxon>metagenomes</taxon>
        <taxon>ecological metagenomes</taxon>
    </lineage>
</organism>
<sequence length="88" mass="10003">MTRPTKKKTSSREAPAFPDNITTSVVHALAEGGIFSPLDLLMHRPEDVAKMRGVGRVAMRECFRAATAEAWRLIDRWSRYADVEKFRP</sequence>
<proteinExistence type="predicted"/>
<comment type="caution">
    <text evidence="1">The sequence shown here is derived from an EMBL/GenBank/DDBJ whole genome shotgun (WGS) entry which is preliminary data.</text>
</comment>
<gene>
    <name evidence="1" type="ORF">LCGC14_2656710</name>
</gene>
<accession>A0A0F8ZT44</accession>
<name>A0A0F8ZT44_9ZZZZ</name>